<name>A0ABV8ITR0_9ACTN</name>
<keyword evidence="1" id="KW-0479">Metal-binding</keyword>
<reference evidence="4" key="1">
    <citation type="journal article" date="2019" name="Int. J. Syst. Evol. Microbiol.">
        <title>The Global Catalogue of Microorganisms (GCM) 10K type strain sequencing project: providing services to taxonomists for standard genome sequencing and annotation.</title>
        <authorList>
            <consortium name="The Broad Institute Genomics Platform"/>
            <consortium name="The Broad Institute Genome Sequencing Center for Infectious Disease"/>
            <person name="Wu L."/>
            <person name="Ma J."/>
        </authorList>
    </citation>
    <scope>NUCLEOTIDE SEQUENCE [LARGE SCALE GENOMIC DNA]</scope>
    <source>
        <strain evidence="4">TBRC 5832</strain>
    </source>
</reference>
<dbReference type="Pfam" id="PF21810">
    <property type="entry name" value="DUF6880"/>
    <property type="match status" value="1"/>
</dbReference>
<gene>
    <name evidence="3" type="ORF">ACFO0C_09540</name>
</gene>
<dbReference type="Pfam" id="PF04434">
    <property type="entry name" value="SWIM"/>
    <property type="match status" value="1"/>
</dbReference>
<dbReference type="InterPro" id="IPR007527">
    <property type="entry name" value="Znf_SWIM"/>
</dbReference>
<evidence type="ECO:0000313" key="4">
    <source>
        <dbReference type="Proteomes" id="UP001595867"/>
    </source>
</evidence>
<protein>
    <submittedName>
        <fullName evidence="3">SWIM zinc finger domain-containing protein</fullName>
    </submittedName>
</protein>
<keyword evidence="4" id="KW-1185">Reference proteome</keyword>
<sequence>MTWFTDADLRRLAGPKSYERGVAYVDAVGVVDELPDGVVATVEGSESYVVRLSGKRSLRGECTCPWGDDGNFCKHCVAVGLSLLAAQPVRRRRPASPPDLRTYLESVDRAALVDLVVELASDDPALSRRLSLRAATHGKPDVKELRRLVGGLRARGFLPYGRGFDYARKASEVLDALDSVAASHPADAGPLYLTAIQNITRTLEQADDSSGSIGDTLRRAVSGYAVACRAAPPDPMKLAAWMIDIQVTGPGWPDIPIADFADALGPDGLKAYRDRLAAADPGGWAVRHLREQYLKVIAKDTDALVALYAEELPQSYRYVQIGTTLRSAGRPAEAINWLRRGRTEADRPDGRIDELLAELLTETGAHTEAADLRWHMFIRQPGPQSHRALLDAAERTGTLPETAERADSHLRELARAGGYAADPLVEILRTSGDIDGAWAAAVEHRCGPGLFWQLTVARAETHPAEAIPGFERQTEAAVDQKNKKGYAEAARLLTELRSLHERAGSSAFPAYLAAVRQTHRNKPTLMATLTKAGL</sequence>
<evidence type="ECO:0000256" key="1">
    <source>
        <dbReference type="PROSITE-ProRule" id="PRU00325"/>
    </source>
</evidence>
<dbReference type="EMBL" id="JBHSBL010000007">
    <property type="protein sequence ID" value="MFC4065175.1"/>
    <property type="molecule type" value="Genomic_DNA"/>
</dbReference>
<keyword evidence="1" id="KW-0863">Zinc-finger</keyword>
<dbReference type="Proteomes" id="UP001595867">
    <property type="component" value="Unassembled WGS sequence"/>
</dbReference>
<organism evidence="3 4">
    <name type="scientific">Actinoplanes subglobosus</name>
    <dbReference type="NCBI Taxonomy" id="1547892"/>
    <lineage>
        <taxon>Bacteria</taxon>
        <taxon>Bacillati</taxon>
        <taxon>Actinomycetota</taxon>
        <taxon>Actinomycetes</taxon>
        <taxon>Micromonosporales</taxon>
        <taxon>Micromonosporaceae</taxon>
        <taxon>Actinoplanes</taxon>
    </lineage>
</organism>
<evidence type="ECO:0000313" key="3">
    <source>
        <dbReference type="EMBL" id="MFC4065175.1"/>
    </source>
</evidence>
<feature type="domain" description="SWIM-type" evidence="2">
    <location>
        <begin position="48"/>
        <end position="84"/>
    </location>
</feature>
<dbReference type="InterPro" id="IPR049245">
    <property type="entry name" value="DUF6880"/>
</dbReference>
<dbReference type="PROSITE" id="PS50966">
    <property type="entry name" value="ZF_SWIM"/>
    <property type="match status" value="1"/>
</dbReference>
<accession>A0ABV8ITR0</accession>
<comment type="caution">
    <text evidence="3">The sequence shown here is derived from an EMBL/GenBank/DDBJ whole genome shotgun (WGS) entry which is preliminary data.</text>
</comment>
<keyword evidence="1" id="KW-0862">Zinc</keyword>
<evidence type="ECO:0000259" key="2">
    <source>
        <dbReference type="PROSITE" id="PS50966"/>
    </source>
</evidence>
<proteinExistence type="predicted"/>
<dbReference type="RefSeq" id="WP_378066207.1">
    <property type="nucleotide sequence ID" value="NZ_JBHSBL010000007.1"/>
</dbReference>